<dbReference type="PANTHER" id="PTHR24320:SF148">
    <property type="entry name" value="NAD(P)-BINDING ROSSMANN-FOLD SUPERFAMILY PROTEIN"/>
    <property type="match status" value="1"/>
</dbReference>
<evidence type="ECO:0000256" key="3">
    <source>
        <dbReference type="RuleBase" id="RU000363"/>
    </source>
</evidence>
<dbReference type="InterPro" id="IPR020904">
    <property type="entry name" value="Sc_DH/Rdtase_CS"/>
</dbReference>
<dbReference type="PANTHER" id="PTHR24320">
    <property type="entry name" value="RETINOL DEHYDROGENASE"/>
    <property type="match status" value="1"/>
</dbReference>
<dbReference type="Gene3D" id="3.40.50.720">
    <property type="entry name" value="NAD(P)-binding Rossmann-like Domain"/>
    <property type="match status" value="1"/>
</dbReference>
<dbReference type="PROSITE" id="PS00061">
    <property type="entry name" value="ADH_SHORT"/>
    <property type="match status" value="1"/>
</dbReference>
<dbReference type="InterPro" id="IPR036291">
    <property type="entry name" value="NAD(P)-bd_dom_sf"/>
</dbReference>
<keyword evidence="5" id="KW-1185">Reference proteome</keyword>
<dbReference type="Pfam" id="PF00106">
    <property type="entry name" value="adh_short"/>
    <property type="match status" value="1"/>
</dbReference>
<evidence type="ECO:0000256" key="2">
    <source>
        <dbReference type="ARBA" id="ARBA00023002"/>
    </source>
</evidence>
<evidence type="ECO:0000313" key="4">
    <source>
        <dbReference type="EMBL" id="MFC7390789.1"/>
    </source>
</evidence>
<gene>
    <name evidence="4" type="ORF">ACFQO8_11600</name>
</gene>
<dbReference type="EMBL" id="JBHTCE010000002">
    <property type="protein sequence ID" value="MFC7390789.1"/>
    <property type="molecule type" value="Genomic_DNA"/>
</dbReference>
<dbReference type="Proteomes" id="UP001596439">
    <property type="component" value="Unassembled WGS sequence"/>
</dbReference>
<sequence>MSLHNIADLSKSEDVMLFADRLLKEHNSIDVLIHNAGIYGAQPRLGENGWDLRFIVNAITPYVLTKRLLPLLPVTGRVVNVSSAAQARLDYGALRGHSPITDGDAYAQSKLAITMWTYELSKKYPQTFVAVNPKSLLGSKMVKSAYGIDGHDLMIGAKVLRDAATLDEFEGASGKYYDNDREQFAEAHLDVYDEERRQELMETLNSISYL</sequence>
<evidence type="ECO:0000313" key="5">
    <source>
        <dbReference type="Proteomes" id="UP001596439"/>
    </source>
</evidence>
<dbReference type="RefSeq" id="WP_214790258.1">
    <property type="nucleotide sequence ID" value="NZ_JANIEL010000118.1"/>
</dbReference>
<organism evidence="4 5">
    <name type="scientific">Exiguobacterium aestuarii</name>
    <dbReference type="NCBI Taxonomy" id="273527"/>
    <lineage>
        <taxon>Bacteria</taxon>
        <taxon>Bacillati</taxon>
        <taxon>Bacillota</taxon>
        <taxon>Bacilli</taxon>
        <taxon>Bacillales</taxon>
        <taxon>Bacillales Family XII. Incertae Sedis</taxon>
        <taxon>Exiguobacterium</taxon>
    </lineage>
</organism>
<dbReference type="InterPro" id="IPR002347">
    <property type="entry name" value="SDR_fam"/>
</dbReference>
<dbReference type="PRINTS" id="PR00080">
    <property type="entry name" value="SDRFAMILY"/>
</dbReference>
<comment type="caution">
    <text evidence="4">The sequence shown here is derived from an EMBL/GenBank/DDBJ whole genome shotgun (WGS) entry which is preliminary data.</text>
</comment>
<protein>
    <submittedName>
        <fullName evidence="4">SDR family NAD(P)-dependent oxidoreductase</fullName>
    </submittedName>
</protein>
<dbReference type="SUPFAM" id="SSF51735">
    <property type="entry name" value="NAD(P)-binding Rossmann-fold domains"/>
    <property type="match status" value="1"/>
</dbReference>
<dbReference type="PRINTS" id="PR00081">
    <property type="entry name" value="GDHRDH"/>
</dbReference>
<evidence type="ECO:0000256" key="1">
    <source>
        <dbReference type="ARBA" id="ARBA00006484"/>
    </source>
</evidence>
<reference evidence="5" key="1">
    <citation type="journal article" date="2019" name="Int. J. Syst. Evol. Microbiol.">
        <title>The Global Catalogue of Microorganisms (GCM) 10K type strain sequencing project: providing services to taxonomists for standard genome sequencing and annotation.</title>
        <authorList>
            <consortium name="The Broad Institute Genomics Platform"/>
            <consortium name="The Broad Institute Genome Sequencing Center for Infectious Disease"/>
            <person name="Wu L."/>
            <person name="Ma J."/>
        </authorList>
    </citation>
    <scope>NUCLEOTIDE SEQUENCE [LARGE SCALE GENOMIC DNA]</scope>
    <source>
        <strain evidence="5">CCUG 55590</strain>
    </source>
</reference>
<proteinExistence type="inferred from homology"/>
<accession>A0ABW2PN05</accession>
<keyword evidence="2" id="KW-0560">Oxidoreductase</keyword>
<name>A0ABW2PN05_9BACL</name>
<comment type="similarity">
    <text evidence="1 3">Belongs to the short-chain dehydrogenases/reductases (SDR) family.</text>
</comment>